<evidence type="ECO:0000313" key="3">
    <source>
        <dbReference type="Proteomes" id="UP000054485"/>
    </source>
</evidence>
<dbReference type="SUPFAM" id="SSF50630">
    <property type="entry name" value="Acid proteases"/>
    <property type="match status" value="1"/>
</dbReference>
<dbReference type="STRING" id="930992.A0A0D0ALI7"/>
<proteinExistence type="predicted"/>
<keyword evidence="3" id="KW-1185">Reference proteome</keyword>
<protein>
    <recommendedName>
        <fullName evidence="4">Peptidase A1 domain-containing protein</fullName>
    </recommendedName>
</protein>
<sequence>MSDLQKVIDLLTDLKTQVKDSQSGLQRDINNVARDLSSLRRDLDEKTNSLHTDIAILGQDVQRDVTLLQRNVTSLQLDVMSLQLDVTSLQQDVKSLPQDLTLKQAMNHNLDSLSKQFVGVLKDFKKLAETIYSNFDSWAKTAHSRVIDKVLEIQRPRLKAIEDKLHKIASCACPHNNNANSIPVATVTAQHLSCSRPCICVRPSDEDYSGPSVRTSDEDVSSSEEENSPSSIKTASSSDYDTVTLADGFVITKQSISDALPYADFNGVDGIIGFGSVDLTQGALTPDTEALVPTIIDNALKQGLIKEQILGISFAPALTSDDTSTHPSHLSFV</sequence>
<accession>A0A0D0ALI7</accession>
<dbReference type="EMBL" id="KN835365">
    <property type="protein sequence ID" value="KIK38974.1"/>
    <property type="molecule type" value="Genomic_DNA"/>
</dbReference>
<reference evidence="2 3" key="1">
    <citation type="submission" date="2014-04" db="EMBL/GenBank/DDBJ databases">
        <authorList>
            <consortium name="DOE Joint Genome Institute"/>
            <person name="Kuo A."/>
            <person name="Ruytinx J."/>
            <person name="Rineau F."/>
            <person name="Colpaert J."/>
            <person name="Kohler A."/>
            <person name="Nagy L.G."/>
            <person name="Floudas D."/>
            <person name="Copeland A."/>
            <person name="Barry K.W."/>
            <person name="Cichocki N."/>
            <person name="Veneault-Fourrey C."/>
            <person name="LaButti K."/>
            <person name="Lindquist E.A."/>
            <person name="Lipzen A."/>
            <person name="Lundell T."/>
            <person name="Morin E."/>
            <person name="Murat C."/>
            <person name="Sun H."/>
            <person name="Tunlid A."/>
            <person name="Henrissat B."/>
            <person name="Grigoriev I.V."/>
            <person name="Hibbett D.S."/>
            <person name="Martin F."/>
            <person name="Nordberg H.P."/>
            <person name="Cantor M.N."/>
            <person name="Hua S.X."/>
        </authorList>
    </citation>
    <scope>NUCLEOTIDE SEQUENCE [LARGE SCALE GENOMIC DNA]</scope>
    <source>
        <strain evidence="2 3">UH-Slu-Lm8-n1</strain>
    </source>
</reference>
<feature type="region of interest" description="Disordered" evidence="1">
    <location>
        <begin position="206"/>
        <end position="237"/>
    </location>
</feature>
<dbReference type="InParanoid" id="A0A0D0ALI7"/>
<gene>
    <name evidence="2" type="ORF">CY34DRAFT_14708</name>
</gene>
<feature type="compositionally biased region" description="Acidic residues" evidence="1">
    <location>
        <begin position="218"/>
        <end position="227"/>
    </location>
</feature>
<evidence type="ECO:0000313" key="2">
    <source>
        <dbReference type="EMBL" id="KIK38974.1"/>
    </source>
</evidence>
<dbReference type="Gene3D" id="2.40.70.10">
    <property type="entry name" value="Acid Proteases"/>
    <property type="match status" value="1"/>
</dbReference>
<dbReference type="InterPro" id="IPR021109">
    <property type="entry name" value="Peptidase_aspartic_dom_sf"/>
</dbReference>
<dbReference type="OrthoDB" id="660550at2759"/>
<reference evidence="3" key="2">
    <citation type="submission" date="2015-01" db="EMBL/GenBank/DDBJ databases">
        <title>Evolutionary Origins and Diversification of the Mycorrhizal Mutualists.</title>
        <authorList>
            <consortium name="DOE Joint Genome Institute"/>
            <consortium name="Mycorrhizal Genomics Consortium"/>
            <person name="Kohler A."/>
            <person name="Kuo A."/>
            <person name="Nagy L.G."/>
            <person name="Floudas D."/>
            <person name="Copeland A."/>
            <person name="Barry K.W."/>
            <person name="Cichocki N."/>
            <person name="Veneault-Fourrey C."/>
            <person name="LaButti K."/>
            <person name="Lindquist E.A."/>
            <person name="Lipzen A."/>
            <person name="Lundell T."/>
            <person name="Morin E."/>
            <person name="Murat C."/>
            <person name="Riley R."/>
            <person name="Ohm R."/>
            <person name="Sun H."/>
            <person name="Tunlid A."/>
            <person name="Henrissat B."/>
            <person name="Grigoriev I.V."/>
            <person name="Hibbett D.S."/>
            <person name="Martin F."/>
        </authorList>
    </citation>
    <scope>NUCLEOTIDE SEQUENCE [LARGE SCALE GENOMIC DNA]</scope>
    <source>
        <strain evidence="3">UH-Slu-Lm8-n1</strain>
    </source>
</reference>
<dbReference type="AlphaFoldDB" id="A0A0D0ALI7"/>
<dbReference type="SUPFAM" id="SSF58100">
    <property type="entry name" value="Bacterial hemolysins"/>
    <property type="match status" value="1"/>
</dbReference>
<dbReference type="HOGENOM" id="CLU_072145_0_0_1"/>
<organism evidence="2 3">
    <name type="scientific">Suillus luteus UH-Slu-Lm8-n1</name>
    <dbReference type="NCBI Taxonomy" id="930992"/>
    <lineage>
        <taxon>Eukaryota</taxon>
        <taxon>Fungi</taxon>
        <taxon>Dikarya</taxon>
        <taxon>Basidiomycota</taxon>
        <taxon>Agaricomycotina</taxon>
        <taxon>Agaricomycetes</taxon>
        <taxon>Agaricomycetidae</taxon>
        <taxon>Boletales</taxon>
        <taxon>Suillineae</taxon>
        <taxon>Suillaceae</taxon>
        <taxon>Suillus</taxon>
    </lineage>
</organism>
<dbReference type="Proteomes" id="UP000054485">
    <property type="component" value="Unassembled WGS sequence"/>
</dbReference>
<evidence type="ECO:0000256" key="1">
    <source>
        <dbReference type="SAM" id="MobiDB-lite"/>
    </source>
</evidence>
<evidence type="ECO:0008006" key="4">
    <source>
        <dbReference type="Google" id="ProtNLM"/>
    </source>
</evidence>
<name>A0A0D0ALI7_9AGAM</name>